<reference evidence="1 2" key="1">
    <citation type="journal article" date="2019" name="Microbiol. Resour. Announc.">
        <title>The Genome Sequence of the Halobacterium salinarum Type Strain Is Closely Related to That of Laboratory Strains NRC-1 and R1.</title>
        <authorList>
            <person name="Pfeiffer F."/>
            <person name="Marchfelder A."/>
            <person name="Habermann B."/>
            <person name="Dyall-Smith M.L."/>
        </authorList>
    </citation>
    <scope>NUCLEOTIDE SEQUENCE [LARGE SCALE GENOMIC DNA]</scope>
    <source>
        <strain evidence="2">ATCC 33171 / DSM 3754 / JCM 8978 / NBRC 102687 / NCIMB 764 / 91-R6</strain>
        <plasmid evidence="2">phsal1</plasmid>
    </source>
</reference>
<protein>
    <submittedName>
        <fullName evidence="1">Uncharacterized protein</fullName>
    </submittedName>
</protein>
<dbReference type="AlphaFoldDB" id="A0A4D6GZY6"/>
<accession>A0A4D6GZY6</accession>
<organism evidence="1 2">
    <name type="scientific">Halobacterium salinarum (strain ATCC 33171 / DSM 3754 / JCM 8978 / NBRC 102687 / NCIMB 764 / 91-R6)</name>
    <dbReference type="NCBI Taxonomy" id="2597657"/>
    <lineage>
        <taxon>Archaea</taxon>
        <taxon>Methanobacteriati</taxon>
        <taxon>Methanobacteriota</taxon>
        <taxon>Stenosarchaea group</taxon>
        <taxon>Halobacteria</taxon>
        <taxon>Halobacteriales</taxon>
        <taxon>Halobacteriaceae</taxon>
        <taxon>Halobacterium</taxon>
    </lineage>
</organism>
<dbReference type="EMBL" id="CP038632">
    <property type="protein sequence ID" value="QCC46077.1"/>
    <property type="molecule type" value="Genomic_DNA"/>
</dbReference>
<geneLocation type="plasmid" evidence="2">
    <name>phsal1</name>
</geneLocation>
<dbReference type="Proteomes" id="UP000296216">
    <property type="component" value="Plasmid pHSAL1"/>
</dbReference>
<keyword evidence="1" id="KW-0614">Plasmid</keyword>
<proteinExistence type="predicted"/>
<sequence length="75" mass="8596">MCTDSCRHCFECLLHDTLGFIRCLLGEFEHIKQRAKVETHTGIRDGLLVARVERHLGCDGPNNAWMIRTISDQQV</sequence>
<evidence type="ECO:0000313" key="2">
    <source>
        <dbReference type="Proteomes" id="UP000296216"/>
    </source>
</evidence>
<name>A0A4D6GZY6_HALS9</name>
<gene>
    <name evidence="1" type="ORF">HBSAL_12505</name>
</gene>
<evidence type="ECO:0000313" key="1">
    <source>
        <dbReference type="EMBL" id="QCC46077.1"/>
    </source>
</evidence>